<name>A0A1F7VDW5_9BACT</name>
<accession>A0A1F7VDW5</accession>
<evidence type="ECO:0000313" key="2">
    <source>
        <dbReference type="Proteomes" id="UP000176593"/>
    </source>
</evidence>
<protein>
    <submittedName>
        <fullName evidence="1">Uncharacterized protein</fullName>
    </submittedName>
</protein>
<proteinExistence type="predicted"/>
<reference evidence="1 2" key="1">
    <citation type="journal article" date="2016" name="Nat. Commun.">
        <title>Thousands of microbial genomes shed light on interconnected biogeochemical processes in an aquifer system.</title>
        <authorList>
            <person name="Anantharaman K."/>
            <person name="Brown C.T."/>
            <person name="Hug L.A."/>
            <person name="Sharon I."/>
            <person name="Castelle C.J."/>
            <person name="Probst A.J."/>
            <person name="Thomas B.C."/>
            <person name="Singh A."/>
            <person name="Wilkins M.J."/>
            <person name="Karaoz U."/>
            <person name="Brodie E.L."/>
            <person name="Williams K.H."/>
            <person name="Hubbard S.S."/>
            <person name="Banfield J.F."/>
        </authorList>
    </citation>
    <scope>NUCLEOTIDE SEQUENCE [LARGE SCALE GENOMIC DNA]</scope>
</reference>
<sequence length="419" mass="44709">MAKPKAPVAPEVAVSGEIPAPASAKWTDKVKAFAETCELEAADVEAKFVGLVGKASDKAADRLGNEKLSPYEDLSALFPDVPKAVLREAVNGLRDIQVTAAPVATHEGASDGAEEAPFVSLLPTVPDDTNLLASLGTFQGAQIDPIDVIAAMRVKLMQQLSLSDIESRIADAIEERAVNAGEQCPPIWDEIEMQRKRFAHAEVLKALGKPGDLISAARKKELLARVSDIFERVHDYKLVLDAYREEYDRRTNNPAHMMTAITQALGRASSGRGRRLSEAPSPNNVVAATEALIQSFNAMFAGNGRAVARGMAADAIATKAILDRTDLPAALGAASRVQMIKDLKLGVESDLINAEKDIQQFILGAMQLLQVPTNQLPDYIVDLSELGCVIPWPRLGVRGTVPGNGAARPLPGAGNRSFG</sequence>
<dbReference type="Proteomes" id="UP000176593">
    <property type="component" value="Unassembled WGS sequence"/>
</dbReference>
<organism evidence="1 2">
    <name type="scientific">Candidatus Uhrbacteria bacterium RIFCSPLOWO2_02_FULL_48_18</name>
    <dbReference type="NCBI Taxonomy" id="1802408"/>
    <lineage>
        <taxon>Bacteria</taxon>
        <taxon>Candidatus Uhriibacteriota</taxon>
    </lineage>
</organism>
<comment type="caution">
    <text evidence="1">The sequence shown here is derived from an EMBL/GenBank/DDBJ whole genome shotgun (WGS) entry which is preliminary data.</text>
</comment>
<gene>
    <name evidence="1" type="ORF">A3I41_00415</name>
</gene>
<evidence type="ECO:0000313" key="1">
    <source>
        <dbReference type="EMBL" id="OGL88177.1"/>
    </source>
</evidence>
<dbReference type="AlphaFoldDB" id="A0A1F7VDW5"/>
<dbReference type="EMBL" id="MGEQ01000001">
    <property type="protein sequence ID" value="OGL88177.1"/>
    <property type="molecule type" value="Genomic_DNA"/>
</dbReference>